<proteinExistence type="inferred from homology"/>
<reference evidence="5 6" key="1">
    <citation type="submission" date="2020-11" db="EMBL/GenBank/DDBJ databases">
        <title>Kefir isolates.</title>
        <authorList>
            <person name="Marcisauskas S."/>
            <person name="Kim Y."/>
            <person name="Blasche S."/>
        </authorList>
    </citation>
    <scope>NUCLEOTIDE SEQUENCE [LARGE SCALE GENOMIC DNA]</scope>
    <source>
        <strain evidence="5 6">OG2</strain>
    </source>
</reference>
<comment type="similarity">
    <text evidence="2">Belongs to the RRG7 family.</text>
</comment>
<dbReference type="PANTHER" id="PTHR28133">
    <property type="entry name" value="REQUIRED FOR RESPIRATORY GROWTH PROTEIN 7, MITOCHONDRIAL"/>
    <property type="match status" value="1"/>
</dbReference>
<dbReference type="AlphaFoldDB" id="A0A9P6WCM2"/>
<protein>
    <recommendedName>
        <fullName evidence="3">Required for respiratory growth protein 7, mitochondrial</fullName>
    </recommendedName>
</protein>
<dbReference type="Gene3D" id="3.40.1350.10">
    <property type="match status" value="1"/>
</dbReference>
<evidence type="ECO:0000313" key="5">
    <source>
        <dbReference type="EMBL" id="KAG0668252.1"/>
    </source>
</evidence>
<dbReference type="OrthoDB" id="20734at2759"/>
<keyword evidence="6" id="KW-1185">Reference proteome</keyword>
<evidence type="ECO:0000256" key="3">
    <source>
        <dbReference type="ARBA" id="ARBA00014638"/>
    </source>
</evidence>
<dbReference type="GO" id="GO:0005739">
    <property type="term" value="C:mitochondrion"/>
    <property type="evidence" value="ECO:0007669"/>
    <property type="project" value="UniProtKB-SubCell"/>
</dbReference>
<gene>
    <name evidence="5" type="primary">RRG7</name>
    <name evidence="5" type="ORF">C6P45_004856</name>
</gene>
<accession>A0A9P6WCM2</accession>
<evidence type="ECO:0000256" key="1">
    <source>
        <dbReference type="ARBA" id="ARBA00004173"/>
    </source>
</evidence>
<dbReference type="Proteomes" id="UP000750334">
    <property type="component" value="Unassembled WGS sequence"/>
</dbReference>
<name>A0A9P6WCM2_MAUEX</name>
<dbReference type="EMBL" id="PUHR01000073">
    <property type="protein sequence ID" value="KAG0668252.1"/>
    <property type="molecule type" value="Genomic_DNA"/>
</dbReference>
<keyword evidence="4" id="KW-0496">Mitochondrion</keyword>
<dbReference type="Pfam" id="PF10356">
    <property type="entry name" value="RRG7"/>
    <property type="match status" value="1"/>
</dbReference>
<organism evidence="5 6">
    <name type="scientific">Maudiozyma exigua</name>
    <name type="common">Yeast</name>
    <name type="synonym">Kazachstania exigua</name>
    <dbReference type="NCBI Taxonomy" id="34358"/>
    <lineage>
        <taxon>Eukaryota</taxon>
        <taxon>Fungi</taxon>
        <taxon>Dikarya</taxon>
        <taxon>Ascomycota</taxon>
        <taxon>Saccharomycotina</taxon>
        <taxon>Saccharomycetes</taxon>
        <taxon>Saccharomycetales</taxon>
        <taxon>Saccharomycetaceae</taxon>
        <taxon>Maudiozyma</taxon>
    </lineage>
</organism>
<sequence>MGKKLVVYTAAGNFGAGNSDDMRVGPIQIRKITNAAIENYISQNKRTIGSTVFQGTLYENVAMRELHDKLQMNNLELVGGAHDGGVDIIGDWPVSSIYTRMEKMLGEYPENIPKRCAVNGARLSPLVNKIKTDDQIRPLRAFIQCKALSSSKVSPRELRELVGTFSSLVYSSDRDKSVVIMCSPHLLTKDGLKLINSVRMPLIYLRIELLRLLKDQEFKYDLENSGQLVNYFENEYAMKLLQGCRISEWLKLGIYSKKADSLK</sequence>
<dbReference type="InterPro" id="IPR011856">
    <property type="entry name" value="tRNA_endonuc-like_dom_sf"/>
</dbReference>
<evidence type="ECO:0000256" key="4">
    <source>
        <dbReference type="ARBA" id="ARBA00023128"/>
    </source>
</evidence>
<evidence type="ECO:0000256" key="2">
    <source>
        <dbReference type="ARBA" id="ARBA00009554"/>
    </source>
</evidence>
<comment type="subcellular location">
    <subcellularLocation>
        <location evidence="1">Mitochondrion</location>
    </subcellularLocation>
</comment>
<dbReference type="GO" id="GO:0003676">
    <property type="term" value="F:nucleic acid binding"/>
    <property type="evidence" value="ECO:0007669"/>
    <property type="project" value="InterPro"/>
</dbReference>
<comment type="caution">
    <text evidence="5">The sequence shown here is derived from an EMBL/GenBank/DDBJ whole genome shotgun (WGS) entry which is preliminary data.</text>
</comment>
<evidence type="ECO:0000313" key="6">
    <source>
        <dbReference type="Proteomes" id="UP000750334"/>
    </source>
</evidence>
<dbReference type="InterPro" id="IPR018828">
    <property type="entry name" value="RRG7"/>
</dbReference>
<dbReference type="PANTHER" id="PTHR28133:SF1">
    <property type="entry name" value="REQUIRED FOR RESPIRATORY GROWTH PROTEIN 7, MITOCHONDRIAL"/>
    <property type="match status" value="1"/>
</dbReference>